<reference evidence="1" key="1">
    <citation type="journal article" date="2020" name="Stud. Mycol.">
        <title>101 Dothideomycetes genomes: a test case for predicting lifestyles and emergence of pathogens.</title>
        <authorList>
            <person name="Haridas S."/>
            <person name="Albert R."/>
            <person name="Binder M."/>
            <person name="Bloem J."/>
            <person name="Labutti K."/>
            <person name="Salamov A."/>
            <person name="Andreopoulos B."/>
            <person name="Baker S."/>
            <person name="Barry K."/>
            <person name="Bills G."/>
            <person name="Bluhm B."/>
            <person name="Cannon C."/>
            <person name="Castanera R."/>
            <person name="Culley D."/>
            <person name="Daum C."/>
            <person name="Ezra D."/>
            <person name="Gonzalez J."/>
            <person name="Henrissat B."/>
            <person name="Kuo A."/>
            <person name="Liang C."/>
            <person name="Lipzen A."/>
            <person name="Lutzoni F."/>
            <person name="Magnuson J."/>
            <person name="Mondo S."/>
            <person name="Nolan M."/>
            <person name="Ohm R."/>
            <person name="Pangilinan J."/>
            <person name="Park H.-J."/>
            <person name="Ramirez L."/>
            <person name="Alfaro M."/>
            <person name="Sun H."/>
            <person name="Tritt A."/>
            <person name="Yoshinaga Y."/>
            <person name="Zwiers L.-H."/>
            <person name="Turgeon B."/>
            <person name="Goodwin S."/>
            <person name="Spatafora J."/>
            <person name="Crous P."/>
            <person name="Grigoriev I."/>
        </authorList>
    </citation>
    <scope>NUCLEOTIDE SEQUENCE</scope>
    <source>
        <strain evidence="1">CBS 675.92</strain>
    </source>
</reference>
<dbReference type="AlphaFoldDB" id="A0A6A5TXG2"/>
<gene>
    <name evidence="1" type="ORF">CC80DRAFT_54716</name>
</gene>
<name>A0A6A5TXG2_9PLEO</name>
<evidence type="ECO:0000313" key="2">
    <source>
        <dbReference type="Proteomes" id="UP000800035"/>
    </source>
</evidence>
<dbReference type="EMBL" id="ML976990">
    <property type="protein sequence ID" value="KAF1957118.1"/>
    <property type="molecule type" value="Genomic_DNA"/>
</dbReference>
<keyword evidence="2" id="KW-1185">Reference proteome</keyword>
<evidence type="ECO:0000313" key="1">
    <source>
        <dbReference type="EMBL" id="KAF1957118.1"/>
    </source>
</evidence>
<dbReference type="Proteomes" id="UP000800035">
    <property type="component" value="Unassembled WGS sequence"/>
</dbReference>
<proteinExistence type="predicted"/>
<accession>A0A6A5TXG2</accession>
<sequence length="124" mass="13928">MVVWLYTTNTRPCLITAPNPRSDLTIIRTLVQPAQPHIPAIKHPPVHDVRCAGSSRTSPDWWFASAEKYQSAGRRCMKSRPAARIGLMMTSWYKREVARVGQGCSTKPRSEKGSMLALWVGKHV</sequence>
<protein>
    <submittedName>
        <fullName evidence="1">Uncharacterized protein</fullName>
    </submittedName>
</protein>
<organism evidence="1 2">
    <name type="scientific">Byssothecium circinans</name>
    <dbReference type="NCBI Taxonomy" id="147558"/>
    <lineage>
        <taxon>Eukaryota</taxon>
        <taxon>Fungi</taxon>
        <taxon>Dikarya</taxon>
        <taxon>Ascomycota</taxon>
        <taxon>Pezizomycotina</taxon>
        <taxon>Dothideomycetes</taxon>
        <taxon>Pleosporomycetidae</taxon>
        <taxon>Pleosporales</taxon>
        <taxon>Massarineae</taxon>
        <taxon>Massarinaceae</taxon>
        <taxon>Byssothecium</taxon>
    </lineage>
</organism>